<keyword evidence="1" id="KW-1133">Transmembrane helix</keyword>
<evidence type="ECO:0000313" key="3">
    <source>
        <dbReference type="Proteomes" id="UP000029264"/>
    </source>
</evidence>
<gene>
    <name evidence="2" type="ORF">HR45_17535</name>
</gene>
<dbReference type="RefSeq" id="WP_037445443.1">
    <property type="nucleotide sequence ID" value="NZ_JPEO01000022.1"/>
</dbReference>
<evidence type="ECO:0000313" key="2">
    <source>
        <dbReference type="EMBL" id="KFZ36192.1"/>
    </source>
</evidence>
<keyword evidence="3" id="KW-1185">Reference proteome</keyword>
<accession>A0A094JAB3</accession>
<dbReference type="STRING" id="1515746.HR45_17535"/>
<dbReference type="PANTHER" id="PTHR38684:SF1">
    <property type="entry name" value="PROTEIN AMPE"/>
    <property type="match status" value="1"/>
</dbReference>
<reference evidence="2 3" key="1">
    <citation type="submission" date="2014-06" db="EMBL/GenBank/DDBJ databases">
        <title>Shewanella sp. YQH10.</title>
        <authorList>
            <person name="Liu Y."/>
            <person name="Zeng R."/>
        </authorList>
    </citation>
    <scope>NUCLEOTIDE SEQUENCE [LARGE SCALE GENOMIC DNA]</scope>
    <source>
        <strain evidence="2 3">YQH10</strain>
    </source>
</reference>
<feature type="transmembrane region" description="Helical" evidence="1">
    <location>
        <begin position="146"/>
        <end position="166"/>
    </location>
</feature>
<feature type="transmembrane region" description="Helical" evidence="1">
    <location>
        <begin position="72"/>
        <end position="91"/>
    </location>
</feature>
<dbReference type="OrthoDB" id="9811967at2"/>
<organism evidence="2 3">
    <name type="scientific">Shewanella mangrovi</name>
    <dbReference type="NCBI Taxonomy" id="1515746"/>
    <lineage>
        <taxon>Bacteria</taxon>
        <taxon>Pseudomonadati</taxon>
        <taxon>Pseudomonadota</taxon>
        <taxon>Gammaproteobacteria</taxon>
        <taxon>Alteromonadales</taxon>
        <taxon>Shewanellaceae</taxon>
        <taxon>Shewanella</taxon>
    </lineage>
</organism>
<name>A0A094JAB3_9GAMM</name>
<dbReference type="InterPro" id="IPR031347">
    <property type="entry name" value="AmpE"/>
</dbReference>
<feature type="transmembrane region" description="Helical" evidence="1">
    <location>
        <begin position="263"/>
        <end position="280"/>
    </location>
</feature>
<evidence type="ECO:0000256" key="1">
    <source>
        <dbReference type="SAM" id="Phobius"/>
    </source>
</evidence>
<keyword evidence="1" id="KW-0472">Membrane</keyword>
<dbReference type="GO" id="GO:0046677">
    <property type="term" value="P:response to antibiotic"/>
    <property type="evidence" value="ECO:0007669"/>
    <property type="project" value="TreeGrafter"/>
</dbReference>
<dbReference type="PANTHER" id="PTHR38684">
    <property type="entry name" value="PROTEIN AMPE"/>
    <property type="match status" value="1"/>
</dbReference>
<dbReference type="GO" id="GO:0005886">
    <property type="term" value="C:plasma membrane"/>
    <property type="evidence" value="ECO:0007669"/>
    <property type="project" value="TreeGrafter"/>
</dbReference>
<comment type="caution">
    <text evidence="2">The sequence shown here is derived from an EMBL/GenBank/DDBJ whole genome shotgun (WGS) entry which is preliminary data.</text>
</comment>
<proteinExistence type="predicted"/>
<sequence length="281" mass="31478">MALFSLLIAVLIERLKFVPKLMQLDSMFAWYRAHFFTEDLLRSKSGIWLALLFPALSVLALQWVIHGWLFGLPSLLLWVVVAALCLTHQAVRDKFKQYMQAACRGDLEACYLHATELDFEECLSDVSAAELGARVGQLAAWLNYRYYGAVAFYLIILGPAGVMFYCTARYFCHLKEASPLPVPANLMFALDWLPSRIVSLGYALSGHFASAFGRWRELVFTFDSQPKRIVAEVALAAEELPEQSGAPVCVRSTLALLALSKRNFMLILTTLAILTIFGLVQ</sequence>
<protein>
    <submittedName>
        <fullName evidence="2">Regulatory protein</fullName>
    </submittedName>
</protein>
<dbReference type="AlphaFoldDB" id="A0A094JAB3"/>
<dbReference type="Proteomes" id="UP000029264">
    <property type="component" value="Unassembled WGS sequence"/>
</dbReference>
<dbReference type="EMBL" id="JPEO01000022">
    <property type="protein sequence ID" value="KFZ36192.1"/>
    <property type="molecule type" value="Genomic_DNA"/>
</dbReference>
<dbReference type="InterPro" id="IPR052966">
    <property type="entry name" value="Beta-lactamase_Reg"/>
</dbReference>
<keyword evidence="1" id="KW-0812">Transmembrane</keyword>
<dbReference type="NCBIfam" id="NF008219">
    <property type="entry name" value="PRK10987.1"/>
    <property type="match status" value="1"/>
</dbReference>
<dbReference type="eggNOG" id="COG3725">
    <property type="taxonomic scope" value="Bacteria"/>
</dbReference>
<feature type="transmembrane region" description="Helical" evidence="1">
    <location>
        <begin position="46"/>
        <end position="65"/>
    </location>
</feature>
<dbReference type="Pfam" id="PF17113">
    <property type="entry name" value="AmpE"/>
    <property type="match status" value="1"/>
</dbReference>